<evidence type="ECO:0000313" key="1">
    <source>
        <dbReference type="EMBL" id="ABM72141.1"/>
    </source>
</evidence>
<gene>
    <name evidence="1" type="ordered locus">P9515_09341</name>
</gene>
<dbReference type="EMBL" id="CP000552">
    <property type="protein sequence ID" value="ABM72141.1"/>
    <property type="molecule type" value="Genomic_DNA"/>
</dbReference>
<dbReference type="Proteomes" id="UP000001589">
    <property type="component" value="Chromosome"/>
</dbReference>
<sequence>MKWHQSLTRKFTIMNYSKLIKNLKRELIKYPINRSGDDKNSK</sequence>
<organism evidence="1 2">
    <name type="scientific">Prochlorococcus marinus (strain MIT 9515)</name>
    <dbReference type="NCBI Taxonomy" id="167542"/>
    <lineage>
        <taxon>Bacteria</taxon>
        <taxon>Bacillati</taxon>
        <taxon>Cyanobacteriota</taxon>
        <taxon>Cyanophyceae</taxon>
        <taxon>Synechococcales</taxon>
        <taxon>Prochlorococcaceae</taxon>
        <taxon>Prochlorococcus</taxon>
    </lineage>
</organism>
<name>A2BWI0_PROM5</name>
<dbReference type="HOGENOM" id="CLU_3347253_0_0_3"/>
<dbReference type="KEGG" id="pmc:P9515_09341"/>
<proteinExistence type="predicted"/>
<protein>
    <submittedName>
        <fullName evidence="1">Uncharacterized protein</fullName>
    </submittedName>
</protein>
<dbReference type="STRING" id="167542.P9515_09341"/>
<accession>A2BWI0</accession>
<reference evidence="1 2" key="1">
    <citation type="journal article" date="2007" name="PLoS Genet.">
        <title>Patterns and implications of gene gain and loss in the evolution of Prochlorococcus.</title>
        <authorList>
            <person name="Kettler G.C."/>
            <person name="Martiny A.C."/>
            <person name="Huang K."/>
            <person name="Zucker J."/>
            <person name="Coleman M.L."/>
            <person name="Rodrigue S."/>
            <person name="Chen F."/>
            <person name="Lapidus A."/>
            <person name="Ferriera S."/>
            <person name="Johnson J."/>
            <person name="Steglich C."/>
            <person name="Church G.M."/>
            <person name="Richardson P."/>
            <person name="Chisholm S.W."/>
        </authorList>
    </citation>
    <scope>NUCLEOTIDE SEQUENCE [LARGE SCALE GENOMIC DNA]</scope>
    <source>
        <strain evidence="1 2">MIT 9515</strain>
    </source>
</reference>
<evidence type="ECO:0000313" key="2">
    <source>
        <dbReference type="Proteomes" id="UP000001589"/>
    </source>
</evidence>
<dbReference type="AlphaFoldDB" id="A2BWI0"/>